<comment type="caution">
    <text evidence="2">The sequence shown here is derived from an EMBL/GenBank/DDBJ whole genome shotgun (WGS) entry which is preliminary data.</text>
</comment>
<keyword evidence="3" id="KW-1185">Reference proteome</keyword>
<reference evidence="2 3" key="1">
    <citation type="journal article" date="2018" name="IMA Fungus">
        <title>IMA Genome-F 10: Nine draft genome sequences of Claviceps purpurea s.lat., including C. arundinis, C. humidiphila, and C. cf. spartinae, pseudomolecules for the pitch canker pathogen Fusarium circinatum, draft genome of Davidsoniella eucalypti, Grosmannia galeiformis, Quambalaria eucalypti, and Teratosphaeria destructans.</title>
        <authorList>
            <person name="Wingfield B.D."/>
            <person name="Liu M."/>
            <person name="Nguyen H.D."/>
            <person name="Lane F.A."/>
            <person name="Morgan S.W."/>
            <person name="De Vos L."/>
            <person name="Wilken P.M."/>
            <person name="Duong T.A."/>
            <person name="Aylward J."/>
            <person name="Coetzee M.P."/>
            <person name="Dadej K."/>
            <person name="De Beer Z.W."/>
            <person name="Findlay W."/>
            <person name="Havenga M."/>
            <person name="Kolarik M."/>
            <person name="Menzies J.G."/>
            <person name="Naidoo K."/>
            <person name="Pochopski O."/>
            <person name="Shoukouhi P."/>
            <person name="Santana Q.C."/>
            <person name="Seifert K.A."/>
            <person name="Soal N."/>
            <person name="Steenkamp E.T."/>
            <person name="Tatham C.T."/>
            <person name="van der Nest M.A."/>
            <person name="Wingfield M.J."/>
        </authorList>
    </citation>
    <scope>NUCLEOTIDE SEQUENCE [LARGE SCALE GENOMIC DNA]</scope>
    <source>
        <strain evidence="2">CMW44962</strain>
    </source>
</reference>
<dbReference type="OrthoDB" id="2119228at2759"/>
<protein>
    <submittedName>
        <fullName evidence="2">Carbohydrate esterase family 3 protein</fullName>
    </submittedName>
</protein>
<feature type="domain" description="Fibronectin type-III" evidence="1">
    <location>
        <begin position="330"/>
        <end position="423"/>
    </location>
</feature>
<dbReference type="Pfam" id="PF00041">
    <property type="entry name" value="fn3"/>
    <property type="match status" value="1"/>
</dbReference>
<dbReference type="AlphaFoldDB" id="A0A9W7SM46"/>
<dbReference type="CDD" id="cd00063">
    <property type="entry name" value="FN3"/>
    <property type="match status" value="2"/>
</dbReference>
<dbReference type="SUPFAM" id="SSF52266">
    <property type="entry name" value="SGNH hydrolase"/>
    <property type="match status" value="1"/>
</dbReference>
<dbReference type="GO" id="GO:0004622">
    <property type="term" value="F:phosphatidylcholine lysophospholipase activity"/>
    <property type="evidence" value="ECO:0007669"/>
    <property type="project" value="TreeGrafter"/>
</dbReference>
<evidence type="ECO:0000259" key="1">
    <source>
        <dbReference type="PROSITE" id="PS50853"/>
    </source>
</evidence>
<dbReference type="Gene3D" id="2.60.40.10">
    <property type="entry name" value="Immunoglobulins"/>
    <property type="match status" value="2"/>
</dbReference>
<proteinExistence type="predicted"/>
<dbReference type="PANTHER" id="PTHR30383">
    <property type="entry name" value="THIOESTERASE 1/PROTEASE 1/LYSOPHOSPHOLIPASE L1"/>
    <property type="match status" value="1"/>
</dbReference>
<evidence type="ECO:0000313" key="3">
    <source>
        <dbReference type="Proteomes" id="UP001138500"/>
    </source>
</evidence>
<dbReference type="InterPro" id="IPR036514">
    <property type="entry name" value="SGNH_hydro_sf"/>
</dbReference>
<dbReference type="PROSITE" id="PS50853">
    <property type="entry name" value="FN3"/>
    <property type="match status" value="2"/>
</dbReference>
<dbReference type="Gene3D" id="3.40.50.1110">
    <property type="entry name" value="SGNH hydrolase"/>
    <property type="match status" value="1"/>
</dbReference>
<dbReference type="InterPro" id="IPR013783">
    <property type="entry name" value="Ig-like_fold"/>
</dbReference>
<dbReference type="SMART" id="SM00060">
    <property type="entry name" value="FN3"/>
    <property type="match status" value="2"/>
</dbReference>
<sequence>MIVGDSMSQGAEGDWTWRYRIWQWFEHNEIEFRFVGPYIGTVSPEPPSPPTPPPLYNSTGVAEAIDHAGGYAKGVDPAFLSNCNHFSVWGQAVAVDKYLIKDVLHSHPADLILFMLGFNDIGWHYSDASGTIESVATFVEEARAANPDLQLAIANAPQRSYMGGRDDLIRNTHKYNSLLPSFLSKWSTKQSPIHLVDLESNYACEPAGCPAGYDGLHPNAWGLSPLAVPDKNDRSLARNLTIPSDFVVRSSPQGVTATWDPVYGAYAYDIRITINDGDWSMISSPTNRWDTTWPFAGAFYSLAVRATAGDRKGEWTAVQSAIATPELAPPPSNIDVQALSDGFRVTWDPPTGPYTDSIVEYNVLFWNQDPEACEFLGGAAFKESPAVLTNLKPGANYLVGLATWNKNGQGFPTIAQNVRPGANMPDIPSNVTVHANDATTAHITWNGSASAAGYKIWAQNMDQHDSALEVIAMVTDSTCSDQGMLFSGVTNSRFAVSAFNGNSESGRSATVLASPPEADGEHLTCPAPMPWCPERNSECDHSPASQSAARLRQMKESLPGIGSEQIVLSA</sequence>
<name>A0A9W7SM46_9PEZI</name>
<evidence type="ECO:0000313" key="2">
    <source>
        <dbReference type="EMBL" id="KAH9822090.1"/>
    </source>
</evidence>
<accession>A0A9W7SM46</accession>
<dbReference type="SUPFAM" id="SSF49265">
    <property type="entry name" value="Fibronectin type III"/>
    <property type="match status" value="1"/>
</dbReference>
<gene>
    <name evidence="2" type="ORF">Tdes44962_MAKER04765</name>
</gene>
<dbReference type="InterPro" id="IPR051532">
    <property type="entry name" value="Ester_Hydrolysis_Enzymes"/>
</dbReference>
<dbReference type="PANTHER" id="PTHR30383:SF19">
    <property type="entry name" value="FIBRONECTIN TYPE-III DOMAIN-CONTAINING PROTEIN"/>
    <property type="match status" value="1"/>
</dbReference>
<dbReference type="Proteomes" id="UP001138500">
    <property type="component" value="Unassembled WGS sequence"/>
</dbReference>
<dbReference type="InterPro" id="IPR036116">
    <property type="entry name" value="FN3_sf"/>
</dbReference>
<reference evidence="2 3" key="2">
    <citation type="journal article" date="2021" name="Curr. Genet.">
        <title>Genetic response to nitrogen starvation in the aggressive Eucalyptus foliar pathogen Teratosphaeria destructans.</title>
        <authorList>
            <person name="Havenga M."/>
            <person name="Wingfield B.D."/>
            <person name="Wingfield M.J."/>
            <person name="Dreyer L.L."/>
            <person name="Roets F."/>
            <person name="Aylward J."/>
        </authorList>
    </citation>
    <scope>NUCLEOTIDE SEQUENCE [LARGE SCALE GENOMIC DNA]</scope>
    <source>
        <strain evidence="2">CMW44962</strain>
    </source>
</reference>
<feature type="domain" description="Fibronectin type-III" evidence="1">
    <location>
        <begin position="427"/>
        <end position="518"/>
    </location>
</feature>
<dbReference type="InterPro" id="IPR003961">
    <property type="entry name" value="FN3_dom"/>
</dbReference>
<dbReference type="EMBL" id="RIBY02002223">
    <property type="protein sequence ID" value="KAH9822090.1"/>
    <property type="molecule type" value="Genomic_DNA"/>
</dbReference>
<dbReference type="Pfam" id="PF13472">
    <property type="entry name" value="Lipase_GDSL_2"/>
    <property type="match status" value="1"/>
</dbReference>
<dbReference type="InterPro" id="IPR013830">
    <property type="entry name" value="SGNH_hydro"/>
</dbReference>
<organism evidence="2 3">
    <name type="scientific">Teratosphaeria destructans</name>
    <dbReference type="NCBI Taxonomy" id="418781"/>
    <lineage>
        <taxon>Eukaryota</taxon>
        <taxon>Fungi</taxon>
        <taxon>Dikarya</taxon>
        <taxon>Ascomycota</taxon>
        <taxon>Pezizomycotina</taxon>
        <taxon>Dothideomycetes</taxon>
        <taxon>Dothideomycetidae</taxon>
        <taxon>Mycosphaerellales</taxon>
        <taxon>Teratosphaeriaceae</taxon>
        <taxon>Teratosphaeria</taxon>
    </lineage>
</organism>